<feature type="non-terminal residue" evidence="1">
    <location>
        <position position="81"/>
    </location>
</feature>
<evidence type="ECO:0000313" key="1">
    <source>
        <dbReference type="EMBL" id="CEK98322.1"/>
    </source>
</evidence>
<organism evidence="1">
    <name type="scientific">Arion vulgaris</name>
    <dbReference type="NCBI Taxonomy" id="1028688"/>
    <lineage>
        <taxon>Eukaryota</taxon>
        <taxon>Metazoa</taxon>
        <taxon>Spiralia</taxon>
        <taxon>Lophotrochozoa</taxon>
        <taxon>Mollusca</taxon>
        <taxon>Gastropoda</taxon>
        <taxon>Heterobranchia</taxon>
        <taxon>Euthyneura</taxon>
        <taxon>Panpulmonata</taxon>
        <taxon>Eupulmonata</taxon>
        <taxon>Stylommatophora</taxon>
        <taxon>Helicina</taxon>
        <taxon>Arionoidea</taxon>
        <taxon>Arionidae</taxon>
        <taxon>Arion</taxon>
    </lineage>
</organism>
<accession>A0A0B7BZF3</accession>
<gene>
    <name evidence="1" type="primary">ORF218404</name>
</gene>
<dbReference type="AlphaFoldDB" id="A0A0B7BZF3"/>
<proteinExistence type="predicted"/>
<sequence>VKDVSCRVYNWEQMKCTWHLGVTFQYPEYIKQSVAWTIHGEQQDCPKLTNTSCIWDSKTYFHGHIYLMVVEVATVVEGKEL</sequence>
<dbReference type="InterPro" id="IPR036116">
    <property type="entry name" value="FN3_sf"/>
</dbReference>
<dbReference type="EMBL" id="HACG01051451">
    <property type="protein sequence ID" value="CEK98322.1"/>
    <property type="molecule type" value="Transcribed_RNA"/>
</dbReference>
<name>A0A0B7BZF3_9EUPU</name>
<feature type="non-terminal residue" evidence="1">
    <location>
        <position position="1"/>
    </location>
</feature>
<dbReference type="SUPFAM" id="SSF49265">
    <property type="entry name" value="Fibronectin type III"/>
    <property type="match status" value="1"/>
</dbReference>
<protein>
    <submittedName>
        <fullName evidence="1">Uncharacterized protein</fullName>
    </submittedName>
</protein>
<dbReference type="InterPro" id="IPR013783">
    <property type="entry name" value="Ig-like_fold"/>
</dbReference>
<dbReference type="Gene3D" id="2.60.40.10">
    <property type="entry name" value="Immunoglobulins"/>
    <property type="match status" value="1"/>
</dbReference>
<reference evidence="1" key="1">
    <citation type="submission" date="2014-12" db="EMBL/GenBank/DDBJ databases">
        <title>Insight into the proteome of Arion vulgaris.</title>
        <authorList>
            <person name="Aradska J."/>
            <person name="Bulat T."/>
            <person name="Smidak R."/>
            <person name="Sarate P."/>
            <person name="Gangsoo J."/>
            <person name="Sialana F."/>
            <person name="Bilban M."/>
            <person name="Lubec G."/>
        </authorList>
    </citation>
    <scope>NUCLEOTIDE SEQUENCE</scope>
    <source>
        <tissue evidence="1">Skin</tissue>
    </source>
</reference>